<dbReference type="InterPro" id="IPR052534">
    <property type="entry name" value="Extracell_DNA_Util/SecSys_Comp"/>
</dbReference>
<evidence type="ECO:0008006" key="4">
    <source>
        <dbReference type="Google" id="ProtNLM"/>
    </source>
</evidence>
<dbReference type="Gene3D" id="3.30.420.380">
    <property type="match status" value="1"/>
</dbReference>
<dbReference type="Proteomes" id="UP000007887">
    <property type="component" value="Chromosome"/>
</dbReference>
<dbReference type="PATRIC" id="fig|927704.6.peg.2103"/>
<dbReference type="OrthoDB" id="1664244at2"/>
<dbReference type="KEGG" id="sri:SELR_20300"/>
<proteinExistence type="predicted"/>
<dbReference type="EMBL" id="AP012292">
    <property type="protein sequence ID" value="BAL83738.1"/>
    <property type="molecule type" value="Genomic_DNA"/>
</dbReference>
<feature type="transmembrane region" description="Helical" evidence="1">
    <location>
        <begin position="185"/>
        <end position="206"/>
    </location>
</feature>
<sequence>MYYRRSGDDWQLKEASDVPLENPFGTDSGEYNMDELMSLEKVAGQAALELAKKGWQDADLVYVVPEQEVIGYAISLPPHLTASQQTEAAYWEMDDKLATRGLSAEAFVCLCEPLGQTAGNQCTIWGVRRSYLQEVQSAFSAVGLNMADAIAGGEENDARSGMERYLSQTGEKHGFCSRPAVQLSWMRVAACWLGIMALFLVLWAGIDFYGYAQARRAAEAQGAELASLAAEKQEMLAVEARCRDIERREQLMQSLQGKGPQWYSVLVHLGADTREGVFMTNMVTDEENCSLKLEGQAVNYDALADLVDSLEQDKDFFPNGAELHDSGMSGKSQEPAGMVKFSLTINWENNRDDGKTAGKTKKI</sequence>
<dbReference type="PANTHER" id="PTHR40278">
    <property type="entry name" value="DNA UTILIZATION PROTEIN HOFN"/>
    <property type="match status" value="1"/>
</dbReference>
<dbReference type="RefSeq" id="WP_014425168.1">
    <property type="nucleotide sequence ID" value="NC_017068.1"/>
</dbReference>
<evidence type="ECO:0000313" key="3">
    <source>
        <dbReference type="Proteomes" id="UP000007887"/>
    </source>
</evidence>
<evidence type="ECO:0000313" key="2">
    <source>
        <dbReference type="EMBL" id="BAL83738.1"/>
    </source>
</evidence>
<accession>I0GSK1</accession>
<keyword evidence="1" id="KW-0812">Transmembrane</keyword>
<organism evidence="2 3">
    <name type="scientific">Selenomonas ruminantium subsp. lactilytica (strain NBRC 103574 / TAM6421)</name>
    <dbReference type="NCBI Taxonomy" id="927704"/>
    <lineage>
        <taxon>Bacteria</taxon>
        <taxon>Bacillati</taxon>
        <taxon>Bacillota</taxon>
        <taxon>Negativicutes</taxon>
        <taxon>Selenomonadales</taxon>
        <taxon>Selenomonadaceae</taxon>
        <taxon>Selenomonas</taxon>
    </lineage>
</organism>
<dbReference type="PANTHER" id="PTHR40278:SF1">
    <property type="entry name" value="DNA UTILIZATION PROTEIN HOFN"/>
    <property type="match status" value="1"/>
</dbReference>
<reference evidence="2 3" key="1">
    <citation type="submission" date="2011-10" db="EMBL/GenBank/DDBJ databases">
        <title>Whole genome sequence of Selenomonas ruminantium subsp. lactilytica TAM6421.</title>
        <authorList>
            <person name="Oguchi A."/>
            <person name="Ankai A."/>
            <person name="Kaneko J."/>
            <person name="Yamada-Narita S."/>
            <person name="Fukui S."/>
            <person name="Takahashi M."/>
            <person name="Onodera T."/>
            <person name="Kojima S."/>
            <person name="Fushimi T."/>
            <person name="Abe N."/>
            <person name="Kamio Y."/>
            <person name="Yamazaki S."/>
            <person name="Fujita N."/>
        </authorList>
    </citation>
    <scope>NUCLEOTIDE SEQUENCE [LARGE SCALE GENOMIC DNA]</scope>
    <source>
        <strain evidence="3">NBRC 103574 / TAM6421</strain>
    </source>
</reference>
<dbReference type="HOGENOM" id="CLU_697936_0_0_9"/>
<name>I0GSK1_SELRL</name>
<dbReference type="AlphaFoldDB" id="I0GSK1"/>
<protein>
    <recommendedName>
        <fullName evidence="4">Fimbrial assembly protein (PilN)</fullName>
    </recommendedName>
</protein>
<gene>
    <name evidence="2" type="ordered locus">SELR_20300</name>
</gene>
<keyword evidence="1" id="KW-0472">Membrane</keyword>
<evidence type="ECO:0000256" key="1">
    <source>
        <dbReference type="SAM" id="Phobius"/>
    </source>
</evidence>
<keyword evidence="1" id="KW-1133">Transmembrane helix</keyword>